<feature type="transmembrane region" description="Helical" evidence="8">
    <location>
        <begin position="309"/>
        <end position="326"/>
    </location>
</feature>
<evidence type="ECO:0000256" key="1">
    <source>
        <dbReference type="ARBA" id="ARBA00004651"/>
    </source>
</evidence>
<feature type="transmembrane region" description="Helical" evidence="8">
    <location>
        <begin position="436"/>
        <end position="459"/>
    </location>
</feature>
<evidence type="ECO:0000256" key="3">
    <source>
        <dbReference type="ARBA" id="ARBA00022475"/>
    </source>
</evidence>
<evidence type="ECO:0000256" key="2">
    <source>
        <dbReference type="ARBA" id="ARBA00010323"/>
    </source>
</evidence>
<feature type="transmembrane region" description="Helical" evidence="8">
    <location>
        <begin position="71"/>
        <end position="90"/>
    </location>
</feature>
<organism evidence="9 10">
    <name type="scientific">Candidatus Allofournierella pullistercoris</name>
    <dbReference type="NCBI Taxonomy" id="2838597"/>
    <lineage>
        <taxon>Bacteria</taxon>
        <taxon>Bacillati</taxon>
        <taxon>Bacillota</taxon>
        <taxon>Clostridia</taxon>
        <taxon>Eubacteriales</taxon>
        <taxon>Oscillospiraceae</taxon>
        <taxon>Allofournierella</taxon>
    </lineage>
</organism>
<keyword evidence="3 7" id="KW-1003">Cell membrane</keyword>
<dbReference type="GO" id="GO:0005886">
    <property type="term" value="C:plasma membrane"/>
    <property type="evidence" value="ECO:0007669"/>
    <property type="project" value="UniProtKB-SubCell"/>
</dbReference>
<proteinExistence type="inferred from homology"/>
<dbReference type="InterPro" id="IPR028362">
    <property type="entry name" value="AlgI"/>
</dbReference>
<evidence type="ECO:0000256" key="8">
    <source>
        <dbReference type="SAM" id="Phobius"/>
    </source>
</evidence>
<evidence type="ECO:0000256" key="5">
    <source>
        <dbReference type="ARBA" id="ARBA00022989"/>
    </source>
</evidence>
<dbReference type="PIRSF" id="PIRSF016636">
    <property type="entry name" value="AlgI_DltB"/>
    <property type="match status" value="1"/>
</dbReference>
<dbReference type="InterPro" id="IPR051085">
    <property type="entry name" value="MB_O-acyltransferase"/>
</dbReference>
<keyword evidence="6 7" id="KW-0472">Membrane</keyword>
<keyword evidence="7" id="KW-0808">Transferase</keyword>
<dbReference type="Pfam" id="PF03062">
    <property type="entry name" value="MBOAT"/>
    <property type="match status" value="1"/>
</dbReference>
<keyword evidence="4 8" id="KW-0812">Transmembrane</keyword>
<evidence type="ECO:0000313" key="10">
    <source>
        <dbReference type="Proteomes" id="UP000713596"/>
    </source>
</evidence>
<dbReference type="PANTHER" id="PTHR13285:SF18">
    <property type="entry name" value="PROTEIN-CYSTEINE N-PALMITOYLTRANSFERASE RASP"/>
    <property type="match status" value="1"/>
</dbReference>
<accession>A0A948T2X9</accession>
<dbReference type="GO" id="GO:0016746">
    <property type="term" value="F:acyltransferase activity"/>
    <property type="evidence" value="ECO:0007669"/>
    <property type="project" value="UniProtKB-KW"/>
</dbReference>
<dbReference type="PANTHER" id="PTHR13285">
    <property type="entry name" value="ACYLTRANSFERASE"/>
    <property type="match status" value="1"/>
</dbReference>
<sequence>MNFLSLSFAGFGLCVFAAFWGLSRRFRPYVLALANLGFAFLFGWQGLAVLLGVTLWGFAAGRWCHKHPKPLILSLSVGILVALLCSYKYLPLSGGMFSSLVAPVGLSFYTFKSISYLVQCYQGRQTPVSALNYWNYLSFFPQLSSGPIQPADQLLGQLTSLQQGFSSTLAYQGCIRLCWGMFLKKCLADPFAAHMGALTDPEHYYGISIVWATISYGLFLYFDFASYSQLSIGISNLLGFKVEENFLSPYFSKSIGEFWRRWHISLSRFLREYIYFPLGGSRHGTTRLILASLVTFLVSGIWHGATSGFVVWGLLHGVYILVQRIWNHCTAGWKLRTSWLYGLASWAVTMLAVFVGWFFFATGTVEQAGILAAYLFQPAPFSLQYLKESLALLGYTSQVMLQLGVFSLLAFGVDWCSRKEGFGAFAASLPTAGKVALCYVCLFACLFFGASGTLPNVYFAF</sequence>
<name>A0A948T2X9_9FIRM</name>
<keyword evidence="7" id="KW-0012">Acyltransferase</keyword>
<protein>
    <submittedName>
        <fullName evidence="9">Uncharacterized protein</fullName>
    </submittedName>
</protein>
<reference evidence="9" key="1">
    <citation type="journal article" date="2021" name="PeerJ">
        <title>Extensive microbial diversity within the chicken gut microbiome revealed by metagenomics and culture.</title>
        <authorList>
            <person name="Gilroy R."/>
            <person name="Ravi A."/>
            <person name="Getino M."/>
            <person name="Pursley I."/>
            <person name="Horton D.L."/>
            <person name="Alikhan N.F."/>
            <person name="Baker D."/>
            <person name="Gharbi K."/>
            <person name="Hall N."/>
            <person name="Watson M."/>
            <person name="Adriaenssens E.M."/>
            <person name="Foster-Nyarko E."/>
            <person name="Jarju S."/>
            <person name="Secka A."/>
            <person name="Antonio M."/>
            <person name="Oren A."/>
            <person name="Chaudhuri R.R."/>
            <person name="La Ragione R."/>
            <person name="Hildebrand F."/>
            <person name="Pallen M.J."/>
        </authorList>
    </citation>
    <scope>NUCLEOTIDE SEQUENCE</scope>
    <source>
        <strain evidence="9">B5_2728</strain>
    </source>
</reference>
<keyword evidence="5 8" id="KW-1133">Transmembrane helix</keyword>
<reference evidence="9" key="2">
    <citation type="submission" date="2021-04" db="EMBL/GenBank/DDBJ databases">
        <authorList>
            <person name="Gilroy R."/>
        </authorList>
    </citation>
    <scope>NUCLEOTIDE SEQUENCE</scope>
    <source>
        <strain evidence="9">B5_2728</strain>
    </source>
</reference>
<gene>
    <name evidence="9" type="ORF">H9882_05700</name>
</gene>
<comment type="similarity">
    <text evidence="2 7">Belongs to the membrane-bound acyltransferase family.</text>
</comment>
<dbReference type="AlphaFoldDB" id="A0A948T2X9"/>
<feature type="transmembrane region" description="Helical" evidence="8">
    <location>
        <begin position="338"/>
        <end position="360"/>
    </location>
</feature>
<dbReference type="InterPro" id="IPR004299">
    <property type="entry name" value="MBOAT_fam"/>
</dbReference>
<feature type="transmembrane region" description="Helical" evidence="8">
    <location>
        <begin position="392"/>
        <end position="415"/>
    </location>
</feature>
<evidence type="ECO:0000256" key="6">
    <source>
        <dbReference type="ARBA" id="ARBA00023136"/>
    </source>
</evidence>
<evidence type="ECO:0000313" key="9">
    <source>
        <dbReference type="EMBL" id="MBU3806369.1"/>
    </source>
</evidence>
<dbReference type="EMBL" id="JAHLFP010000046">
    <property type="protein sequence ID" value="MBU3806369.1"/>
    <property type="molecule type" value="Genomic_DNA"/>
</dbReference>
<evidence type="ECO:0000256" key="7">
    <source>
        <dbReference type="PIRNR" id="PIRNR016636"/>
    </source>
</evidence>
<comment type="caution">
    <text evidence="9">The sequence shown here is derived from an EMBL/GenBank/DDBJ whole genome shotgun (WGS) entry which is preliminary data.</text>
</comment>
<comment type="subcellular location">
    <subcellularLocation>
        <location evidence="1">Cell membrane</location>
        <topology evidence="1">Multi-pass membrane protein</topology>
    </subcellularLocation>
</comment>
<dbReference type="GO" id="GO:0042121">
    <property type="term" value="P:alginic acid biosynthetic process"/>
    <property type="evidence" value="ECO:0007669"/>
    <property type="project" value="InterPro"/>
</dbReference>
<dbReference type="Proteomes" id="UP000713596">
    <property type="component" value="Unassembled WGS sequence"/>
</dbReference>
<evidence type="ECO:0000256" key="4">
    <source>
        <dbReference type="ARBA" id="ARBA00022692"/>
    </source>
</evidence>
<feature type="transmembrane region" description="Helical" evidence="8">
    <location>
        <begin position="204"/>
        <end position="222"/>
    </location>
</feature>
<dbReference type="PIRSF" id="PIRSF500217">
    <property type="entry name" value="AlgI"/>
    <property type="match status" value="1"/>
</dbReference>
<feature type="transmembrane region" description="Helical" evidence="8">
    <location>
        <begin position="33"/>
        <end position="59"/>
    </location>
</feature>
<dbReference type="InterPro" id="IPR024194">
    <property type="entry name" value="Ac/AlaTfrase_AlgI/DltB"/>
</dbReference>